<name>A0A0V0U3D0_9BILA</name>
<organism evidence="2 3">
    <name type="scientific">Trichinella murrelli</name>
    <dbReference type="NCBI Taxonomy" id="144512"/>
    <lineage>
        <taxon>Eukaryota</taxon>
        <taxon>Metazoa</taxon>
        <taxon>Ecdysozoa</taxon>
        <taxon>Nematoda</taxon>
        <taxon>Enoplea</taxon>
        <taxon>Dorylaimia</taxon>
        <taxon>Trichinellida</taxon>
        <taxon>Trichinellidae</taxon>
        <taxon>Trichinella</taxon>
    </lineage>
</organism>
<dbReference type="AlphaFoldDB" id="A0A0V0U3D0"/>
<proteinExistence type="predicted"/>
<comment type="caution">
    <text evidence="2">The sequence shown here is derived from an EMBL/GenBank/DDBJ whole genome shotgun (WGS) entry which is preliminary data.</text>
</comment>
<gene>
    <name evidence="2" type="ORF">T05_3463</name>
</gene>
<dbReference type="EMBL" id="JYDJ01000077">
    <property type="protein sequence ID" value="KRX45367.1"/>
    <property type="molecule type" value="Genomic_DNA"/>
</dbReference>
<feature type="compositionally biased region" description="Basic and acidic residues" evidence="1">
    <location>
        <begin position="48"/>
        <end position="60"/>
    </location>
</feature>
<sequence>MRKDTRWMFLQQLASALVRPHVQHRINTNTDLPCNVLRATRTLGITREQLREKEQSEQRKPTAKKQINKY</sequence>
<protein>
    <submittedName>
        <fullName evidence="2">Uncharacterized protein</fullName>
    </submittedName>
</protein>
<dbReference type="Proteomes" id="UP000055048">
    <property type="component" value="Unassembled WGS sequence"/>
</dbReference>
<accession>A0A0V0U3D0</accession>
<keyword evidence="3" id="KW-1185">Reference proteome</keyword>
<evidence type="ECO:0000256" key="1">
    <source>
        <dbReference type="SAM" id="MobiDB-lite"/>
    </source>
</evidence>
<evidence type="ECO:0000313" key="2">
    <source>
        <dbReference type="EMBL" id="KRX45367.1"/>
    </source>
</evidence>
<evidence type="ECO:0000313" key="3">
    <source>
        <dbReference type="Proteomes" id="UP000055048"/>
    </source>
</evidence>
<reference evidence="2 3" key="1">
    <citation type="submission" date="2015-01" db="EMBL/GenBank/DDBJ databases">
        <title>Evolution of Trichinella species and genotypes.</title>
        <authorList>
            <person name="Korhonen P.K."/>
            <person name="Edoardo P."/>
            <person name="Giuseppe L.R."/>
            <person name="Gasser R.B."/>
        </authorList>
    </citation>
    <scope>NUCLEOTIDE SEQUENCE [LARGE SCALE GENOMIC DNA]</scope>
    <source>
        <strain evidence="2">ISS417</strain>
    </source>
</reference>
<feature type="region of interest" description="Disordered" evidence="1">
    <location>
        <begin position="47"/>
        <end position="70"/>
    </location>
</feature>
<feature type="compositionally biased region" description="Basic residues" evidence="1">
    <location>
        <begin position="61"/>
        <end position="70"/>
    </location>
</feature>